<proteinExistence type="predicted"/>
<name>A4LA78_EDWTA</name>
<dbReference type="AlphaFoldDB" id="A4LA78"/>
<protein>
    <submittedName>
        <fullName evidence="1">Uncharacterized protein</fullName>
    </submittedName>
</protein>
<accession>A4LA78</accession>
<reference evidence="1" key="1">
    <citation type="journal article" date="2009" name="Aquaculture">
        <title>Genetic mechanisms of multi-antimicrobial resistance in a pathogenic Edwardsiella tarda strain.</title>
        <authorList>
            <person name="Sun L."/>
            <person name="Wang H.-L."/>
            <person name="Zhang M."/>
            <person name="Xiao Z.Z."/>
            <person name="Sun L."/>
        </authorList>
    </citation>
    <scope>NUCLEOTIDE SEQUENCE</scope>
    <source>
        <strain evidence="1">TX1</strain>
    </source>
</reference>
<organism evidence="1">
    <name type="scientific">Edwardsiella tarda</name>
    <dbReference type="NCBI Taxonomy" id="636"/>
    <lineage>
        <taxon>Bacteria</taxon>
        <taxon>Pseudomonadati</taxon>
        <taxon>Pseudomonadota</taxon>
        <taxon>Gammaproteobacteria</taxon>
        <taxon>Enterobacterales</taxon>
        <taxon>Hafniaceae</taxon>
        <taxon>Edwardsiella</taxon>
    </lineage>
</organism>
<evidence type="ECO:0000313" key="1">
    <source>
        <dbReference type="EMBL" id="ABO48504.1"/>
    </source>
</evidence>
<dbReference type="EMBL" id="EF467364">
    <property type="protein sequence ID" value="ABO48504.1"/>
    <property type="molecule type" value="Genomic_DNA"/>
</dbReference>
<sequence length="99" mass="10864">MTAPLSMDEMGGSGGIIGKCAGKCQHFANPALALNPPFLFVRTKSPYPRRAEPLRGSPARWLRQAGFCTNSPFSPTITPVQVTVLLNPTLTDTQKRHWR</sequence>